<reference evidence="1 2" key="1">
    <citation type="journal article" date="2023" name="PLoS ONE">
        <title>Complete genome assembly of Hawai'i environmental nontuberculous mycobacteria reveals unexpected co-isolation with methylobacteria.</title>
        <authorList>
            <person name="Hendrix J."/>
            <person name="Epperson L.E."/>
            <person name="Tong E.I."/>
            <person name="Chan Y.L."/>
            <person name="Hasan N.A."/>
            <person name="Dawrs S.N."/>
            <person name="Norton G.J."/>
            <person name="Virdi R."/>
            <person name="Crooks J.L."/>
            <person name="Chan E.D."/>
            <person name="Honda J.R."/>
            <person name="Strong M."/>
        </authorList>
    </citation>
    <scope>NUCLEOTIDE SEQUENCE [LARGE SCALE GENOMIC DNA]</scope>
    <source>
        <strain evidence="1 2">NJH_HI04-1</strain>
    </source>
</reference>
<comment type="caution">
    <text evidence="1">The sequence shown here is derived from an EMBL/GenBank/DDBJ whole genome shotgun (WGS) entry which is preliminary data.</text>
</comment>
<accession>A0ABV0A358</accession>
<evidence type="ECO:0000313" key="2">
    <source>
        <dbReference type="Proteomes" id="UP001407347"/>
    </source>
</evidence>
<dbReference type="Proteomes" id="UP001407347">
    <property type="component" value="Unassembled WGS sequence"/>
</dbReference>
<organism evidence="1 2">
    <name type="scientific">Methylobacterium ajmalii</name>
    <dbReference type="NCBI Taxonomy" id="2738439"/>
    <lineage>
        <taxon>Bacteria</taxon>
        <taxon>Pseudomonadati</taxon>
        <taxon>Pseudomonadota</taxon>
        <taxon>Alphaproteobacteria</taxon>
        <taxon>Hyphomicrobiales</taxon>
        <taxon>Methylobacteriaceae</taxon>
        <taxon>Methylobacterium</taxon>
    </lineage>
</organism>
<evidence type="ECO:0000313" key="1">
    <source>
        <dbReference type="EMBL" id="MEN3238263.1"/>
    </source>
</evidence>
<dbReference type="EMBL" id="JAQYXP010000005">
    <property type="protein sequence ID" value="MEN3238263.1"/>
    <property type="molecule type" value="Genomic_DNA"/>
</dbReference>
<protein>
    <submittedName>
        <fullName evidence="1">Uncharacterized protein</fullName>
    </submittedName>
</protein>
<keyword evidence="2" id="KW-1185">Reference proteome</keyword>
<sequence length="153" mass="17538">MTFYQNPDHSQFDVIARPCAERETRIFYRQERHRAEPTGVCYRAYSLALGRDRTTRDYVILVEHGGGQEALALHNVFGFEADWLLTITDERRLYAALWTLYKTASDVSRAVRSETVGEYSRAFVEGRLKKSRKKQGYVRVTIEPRAAASADAA</sequence>
<gene>
    <name evidence="1" type="ORF">PUR29_32975</name>
</gene>
<dbReference type="RefSeq" id="WP_346013564.1">
    <property type="nucleotide sequence ID" value="NZ_JAQYXP010000005.1"/>
</dbReference>
<proteinExistence type="predicted"/>
<name>A0ABV0A358_9HYPH</name>